<gene>
    <name evidence="15" type="ORF">SLEP1_g17912</name>
</gene>
<name>A0AAV5J1L9_9ROSI</name>
<keyword evidence="13" id="KW-0443">Lipid metabolism</keyword>
<evidence type="ECO:0000256" key="2">
    <source>
        <dbReference type="ARBA" id="ARBA00004972"/>
    </source>
</evidence>
<evidence type="ECO:0000256" key="12">
    <source>
        <dbReference type="ARBA" id="ARBA00068774"/>
    </source>
</evidence>
<keyword evidence="8 13" id="KW-0472">Membrane</keyword>
<evidence type="ECO:0000256" key="1">
    <source>
        <dbReference type="ARBA" id="ARBA00004141"/>
    </source>
</evidence>
<comment type="subcellular location">
    <subcellularLocation>
        <location evidence="1">Membrane</location>
        <topology evidence="1">Multi-pass membrane protein</topology>
    </subcellularLocation>
</comment>
<dbReference type="EMBL" id="BPVZ01000024">
    <property type="protein sequence ID" value="GKV05966.1"/>
    <property type="molecule type" value="Genomic_DNA"/>
</dbReference>
<dbReference type="InterPro" id="IPR001104">
    <property type="entry name" value="3-oxo-5_a-steroid_4-DH_C"/>
</dbReference>
<dbReference type="FunFam" id="1.20.120.1630:FF:000002">
    <property type="entry name" value="Steroid 5 alpha-reductase 1"/>
    <property type="match status" value="1"/>
</dbReference>
<comment type="pathway">
    <text evidence="9 13">Plant hormone biosynthesis; brassinosteroid biosynthesis.</text>
</comment>
<dbReference type="GO" id="GO:0016020">
    <property type="term" value="C:membrane"/>
    <property type="evidence" value="ECO:0007669"/>
    <property type="project" value="UniProtKB-SubCell"/>
</dbReference>
<accession>A0AAV5J1L9</accession>
<evidence type="ECO:0000256" key="5">
    <source>
        <dbReference type="ARBA" id="ARBA00022692"/>
    </source>
</evidence>
<dbReference type="AlphaFoldDB" id="A0AAV5J1L9"/>
<evidence type="ECO:0000256" key="8">
    <source>
        <dbReference type="ARBA" id="ARBA00023136"/>
    </source>
</evidence>
<dbReference type="GO" id="GO:0016132">
    <property type="term" value="P:brassinosteroid biosynthetic process"/>
    <property type="evidence" value="ECO:0007669"/>
    <property type="project" value="UniProtKB-KW"/>
</dbReference>
<reference evidence="15 16" key="1">
    <citation type="journal article" date="2021" name="Commun. Biol.">
        <title>The genome of Shorea leprosula (Dipterocarpaceae) highlights the ecological relevance of drought in aseasonal tropical rainforests.</title>
        <authorList>
            <person name="Ng K.K.S."/>
            <person name="Kobayashi M.J."/>
            <person name="Fawcett J.A."/>
            <person name="Hatakeyama M."/>
            <person name="Paape T."/>
            <person name="Ng C.H."/>
            <person name="Ang C.C."/>
            <person name="Tnah L.H."/>
            <person name="Lee C.T."/>
            <person name="Nishiyama T."/>
            <person name="Sese J."/>
            <person name="O'Brien M.J."/>
            <person name="Copetti D."/>
            <person name="Mohd Noor M.I."/>
            <person name="Ong R.C."/>
            <person name="Putra M."/>
            <person name="Sireger I.Z."/>
            <person name="Indrioko S."/>
            <person name="Kosugi Y."/>
            <person name="Izuno A."/>
            <person name="Isagi Y."/>
            <person name="Lee S.L."/>
            <person name="Shimizu K.K."/>
        </authorList>
    </citation>
    <scope>NUCLEOTIDE SEQUENCE [LARGE SCALE GENOMIC DNA]</scope>
    <source>
        <strain evidence="15">214</strain>
    </source>
</reference>
<comment type="pathway">
    <text evidence="11">Steroid biosynthesis.</text>
</comment>
<dbReference type="InterPro" id="IPR016636">
    <property type="entry name" value="3-oxo-5-alpha-steroid_4-DH"/>
</dbReference>
<evidence type="ECO:0000313" key="15">
    <source>
        <dbReference type="EMBL" id="GKV05966.1"/>
    </source>
</evidence>
<dbReference type="Gene3D" id="1.20.120.1630">
    <property type="match status" value="1"/>
</dbReference>
<dbReference type="PANTHER" id="PTHR10556:SF43">
    <property type="entry name" value="STEROID 5-ALPHA-REDUCTASE DET2"/>
    <property type="match status" value="1"/>
</dbReference>
<keyword evidence="16" id="KW-1185">Reference proteome</keyword>
<evidence type="ECO:0000256" key="10">
    <source>
        <dbReference type="ARBA" id="ARBA00048164"/>
    </source>
</evidence>
<evidence type="ECO:0000256" key="4">
    <source>
        <dbReference type="ARBA" id="ARBA00012049"/>
    </source>
</evidence>
<dbReference type="PROSITE" id="PS50244">
    <property type="entry name" value="S5A_REDUCTASE"/>
    <property type="match status" value="1"/>
</dbReference>
<dbReference type="InterPro" id="IPR039357">
    <property type="entry name" value="SRD5A/TECR"/>
</dbReference>
<evidence type="ECO:0000256" key="7">
    <source>
        <dbReference type="ARBA" id="ARBA00023002"/>
    </source>
</evidence>
<dbReference type="PANTHER" id="PTHR10556">
    <property type="entry name" value="3-OXO-5-ALPHA-STEROID 4-DEHYDROGENASE"/>
    <property type="match status" value="1"/>
</dbReference>
<comment type="similarity">
    <text evidence="3 13">Belongs to the steroid 5-alpha reductase family.</text>
</comment>
<dbReference type="EC" id="1.3.1.22" evidence="4 13"/>
<comment type="catalytic activity">
    <reaction evidence="10 13">
        <text>a 3-oxo-5alpha-steroid + NADP(+) = a 3-oxo-Delta(4)-steroid + NADPH + H(+)</text>
        <dbReference type="Rhea" id="RHEA:54384"/>
        <dbReference type="ChEBI" id="CHEBI:13601"/>
        <dbReference type="ChEBI" id="CHEBI:15378"/>
        <dbReference type="ChEBI" id="CHEBI:47909"/>
        <dbReference type="ChEBI" id="CHEBI:57783"/>
        <dbReference type="ChEBI" id="CHEBI:58349"/>
        <dbReference type="EC" id="1.3.1.22"/>
    </reaction>
</comment>
<evidence type="ECO:0000313" key="16">
    <source>
        <dbReference type="Proteomes" id="UP001054252"/>
    </source>
</evidence>
<keyword evidence="13" id="KW-0444">Lipid biosynthesis</keyword>
<organism evidence="15 16">
    <name type="scientific">Rubroshorea leprosula</name>
    <dbReference type="NCBI Taxonomy" id="152421"/>
    <lineage>
        <taxon>Eukaryota</taxon>
        <taxon>Viridiplantae</taxon>
        <taxon>Streptophyta</taxon>
        <taxon>Embryophyta</taxon>
        <taxon>Tracheophyta</taxon>
        <taxon>Spermatophyta</taxon>
        <taxon>Magnoliopsida</taxon>
        <taxon>eudicotyledons</taxon>
        <taxon>Gunneridae</taxon>
        <taxon>Pentapetalae</taxon>
        <taxon>rosids</taxon>
        <taxon>malvids</taxon>
        <taxon>Malvales</taxon>
        <taxon>Dipterocarpaceae</taxon>
        <taxon>Rubroshorea</taxon>
    </lineage>
</organism>
<dbReference type="PIRSF" id="PIRSF015596">
    <property type="entry name" value="5_alpha-SR2"/>
    <property type="match status" value="1"/>
</dbReference>
<comment type="caution">
    <text evidence="15">The sequence shown here is derived from an EMBL/GenBank/DDBJ whole genome shotgun (WGS) entry which is preliminary data.</text>
</comment>
<keyword evidence="7" id="KW-0560">Oxidoreductase</keyword>
<keyword evidence="13" id="KW-1069">Brassinosteroid biosynthesis</keyword>
<feature type="transmembrane region" description="Helical" evidence="13">
    <location>
        <begin position="204"/>
        <end position="225"/>
    </location>
</feature>
<comment type="function">
    <text evidence="13">Involved in a reduction step in the biosynthesis of the plant steroid, brassinolide.</text>
</comment>
<evidence type="ECO:0000256" key="13">
    <source>
        <dbReference type="PIRNR" id="PIRNR015596"/>
    </source>
</evidence>
<feature type="transmembrane region" description="Helical" evidence="13">
    <location>
        <begin position="50"/>
        <end position="68"/>
    </location>
</feature>
<comment type="pathway">
    <text evidence="2">Hormone biosynthesis.</text>
</comment>
<feature type="transmembrane region" description="Helical" evidence="13">
    <location>
        <begin position="80"/>
        <end position="99"/>
    </location>
</feature>
<sequence>MASNPDQIFYYTCLVTFYLIAPPTWVGCQSTQAAYGKHARPGWGPTIPPGLAWLLMESPTVWLTLLLFPFGRHYTNPKALLLISPYLFHYVHRTIIYPLRLAWSTDKGTGFPVSVASMGFGFNLLNAYVQARWVSHYKDDYESDEWFWWKFGGGLVIFGLGMWANMWADRVLVGLKKQGGGGGYGVPRGGLFELVSCANYFGEIVEWLGFTVMTWSWAALAFFVYTCSNLIPRARGSHQWYLDKFKEDYPKGRKAVIPFLY</sequence>
<evidence type="ECO:0000256" key="3">
    <source>
        <dbReference type="ARBA" id="ARBA00007742"/>
    </source>
</evidence>
<keyword evidence="5 13" id="KW-0812">Transmembrane</keyword>
<evidence type="ECO:0000256" key="6">
    <source>
        <dbReference type="ARBA" id="ARBA00022989"/>
    </source>
</evidence>
<keyword evidence="13" id="KW-0752">Steroid biosynthesis</keyword>
<dbReference type="GO" id="GO:0047751">
    <property type="term" value="F:3-oxo-5-alpha-steroid 4-dehydrogenase (NADP+) activity"/>
    <property type="evidence" value="ECO:0007669"/>
    <property type="project" value="UniProtKB-EC"/>
</dbReference>
<evidence type="ECO:0000256" key="11">
    <source>
        <dbReference type="ARBA" id="ARBA00060577"/>
    </source>
</evidence>
<protein>
    <recommendedName>
        <fullName evidence="12 13">Steroid 5-alpha-reductase DET2</fullName>
        <ecNumber evidence="4 13">1.3.1.22</ecNumber>
    </recommendedName>
</protein>
<feature type="transmembrane region" description="Helical" evidence="13">
    <location>
        <begin position="146"/>
        <end position="168"/>
    </location>
</feature>
<evidence type="ECO:0000256" key="9">
    <source>
        <dbReference type="ARBA" id="ARBA00037910"/>
    </source>
</evidence>
<evidence type="ECO:0000259" key="14">
    <source>
        <dbReference type="Pfam" id="PF02544"/>
    </source>
</evidence>
<proteinExistence type="inferred from homology"/>
<dbReference type="Pfam" id="PF02544">
    <property type="entry name" value="Steroid_dh"/>
    <property type="match status" value="1"/>
</dbReference>
<dbReference type="Proteomes" id="UP001054252">
    <property type="component" value="Unassembled WGS sequence"/>
</dbReference>
<keyword evidence="6 13" id="KW-1133">Transmembrane helix</keyword>
<feature type="transmembrane region" description="Helical" evidence="13">
    <location>
        <begin position="111"/>
        <end position="134"/>
    </location>
</feature>
<feature type="domain" description="3-oxo-5-alpha-steroid 4-dehydrogenase C-terminal" evidence="14">
    <location>
        <begin position="111"/>
        <end position="261"/>
    </location>
</feature>